<dbReference type="EMBL" id="CM041539">
    <property type="protein sequence ID" value="KAI3367448.1"/>
    <property type="molecule type" value="Genomic_DNA"/>
</dbReference>
<reference evidence="1" key="1">
    <citation type="submission" date="2022-04" db="EMBL/GenBank/DDBJ databases">
        <title>Jade perch genome.</title>
        <authorList>
            <person name="Chao B."/>
        </authorList>
    </citation>
    <scope>NUCLEOTIDE SEQUENCE</scope>
    <source>
        <strain evidence="1">CB-2022</strain>
    </source>
</reference>
<gene>
    <name evidence="1" type="ORF">L3Q82_026303</name>
</gene>
<protein>
    <submittedName>
        <fullName evidence="1">Uncharacterized protein</fullName>
    </submittedName>
</protein>
<proteinExistence type="predicted"/>
<organism evidence="1 2">
    <name type="scientific">Scortum barcoo</name>
    <name type="common">barcoo grunter</name>
    <dbReference type="NCBI Taxonomy" id="214431"/>
    <lineage>
        <taxon>Eukaryota</taxon>
        <taxon>Metazoa</taxon>
        <taxon>Chordata</taxon>
        <taxon>Craniata</taxon>
        <taxon>Vertebrata</taxon>
        <taxon>Euteleostomi</taxon>
        <taxon>Actinopterygii</taxon>
        <taxon>Neopterygii</taxon>
        <taxon>Teleostei</taxon>
        <taxon>Neoteleostei</taxon>
        <taxon>Acanthomorphata</taxon>
        <taxon>Eupercaria</taxon>
        <taxon>Centrarchiformes</taxon>
        <taxon>Terapontoidei</taxon>
        <taxon>Terapontidae</taxon>
        <taxon>Scortum</taxon>
    </lineage>
</organism>
<comment type="caution">
    <text evidence="1">The sequence shown here is derived from an EMBL/GenBank/DDBJ whole genome shotgun (WGS) entry which is preliminary data.</text>
</comment>
<sequence length="250" mass="27582">MPPGRLPREVFQACPHREEASGKTQDTLEKLCLSAGLGTPRGPPGRAGGSVWGEGSLGISAQTAASATRSRTKRMKKKKKEEEDILFPPSARQCLRYQQCPPNTSSAAAIPHCCTEAEDALYCGPVEVCQELRGESSTFQLPEEEESLLSLLYQAVKEILAEFEEVDMDIIIIKQGLFTLSVFLLWPAEGHICEMLFIDYSSAFNTIVPSKLVTKLRDLGLNSALCDWILNFLTGRPQAVQMRQHPHPPP</sequence>
<name>A0ACB8WL94_9TELE</name>
<dbReference type="Proteomes" id="UP000831701">
    <property type="component" value="Chromosome 9"/>
</dbReference>
<evidence type="ECO:0000313" key="1">
    <source>
        <dbReference type="EMBL" id="KAI3367448.1"/>
    </source>
</evidence>
<accession>A0ACB8WL94</accession>
<evidence type="ECO:0000313" key="2">
    <source>
        <dbReference type="Proteomes" id="UP000831701"/>
    </source>
</evidence>
<keyword evidence="2" id="KW-1185">Reference proteome</keyword>